<evidence type="ECO:0000313" key="3">
    <source>
        <dbReference type="WBParaSite" id="HPBE_0002148301-mRNA-1"/>
    </source>
</evidence>
<accession>A0A183GGA0</accession>
<accession>A0A3P8C4Q2</accession>
<proteinExistence type="predicted"/>
<organism evidence="2 3">
    <name type="scientific">Heligmosomoides polygyrus</name>
    <name type="common">Parasitic roundworm</name>
    <dbReference type="NCBI Taxonomy" id="6339"/>
    <lineage>
        <taxon>Eukaryota</taxon>
        <taxon>Metazoa</taxon>
        <taxon>Ecdysozoa</taxon>
        <taxon>Nematoda</taxon>
        <taxon>Chromadorea</taxon>
        <taxon>Rhabditida</taxon>
        <taxon>Rhabditina</taxon>
        <taxon>Rhabditomorpha</taxon>
        <taxon>Strongyloidea</taxon>
        <taxon>Heligmosomidae</taxon>
        <taxon>Heligmosomoides</taxon>
    </lineage>
</organism>
<dbReference type="WBParaSite" id="HPBE_0002148301-mRNA-1">
    <property type="protein sequence ID" value="HPBE_0002148301-mRNA-1"/>
    <property type="gene ID" value="HPBE_0002148301"/>
</dbReference>
<evidence type="ECO:0000313" key="2">
    <source>
        <dbReference type="Proteomes" id="UP000050761"/>
    </source>
</evidence>
<reference evidence="3" key="2">
    <citation type="submission" date="2019-09" db="UniProtKB">
        <authorList>
            <consortium name="WormBaseParasite"/>
        </authorList>
    </citation>
    <scope>IDENTIFICATION</scope>
</reference>
<gene>
    <name evidence="1" type="ORF">HPBE_LOCUS21480</name>
</gene>
<dbReference type="Proteomes" id="UP000050761">
    <property type="component" value="Unassembled WGS sequence"/>
</dbReference>
<evidence type="ECO:0000313" key="1">
    <source>
        <dbReference type="EMBL" id="VDP25790.1"/>
    </source>
</evidence>
<name>A0A183GGA0_HELPZ</name>
<protein>
    <submittedName>
        <fullName evidence="3">Transposase</fullName>
    </submittedName>
</protein>
<reference evidence="1 2" key="1">
    <citation type="submission" date="2018-11" db="EMBL/GenBank/DDBJ databases">
        <authorList>
            <consortium name="Pathogen Informatics"/>
        </authorList>
    </citation>
    <scope>NUCLEOTIDE SEQUENCE [LARGE SCALE GENOMIC DNA]</scope>
</reference>
<dbReference type="EMBL" id="UZAH01033045">
    <property type="protein sequence ID" value="VDP25790.1"/>
    <property type="molecule type" value="Genomic_DNA"/>
</dbReference>
<sequence>MMSGFGRHVNDIRKHKLLGMRTVAEEPPARQKYRAANGVAGRSAEIVYDEGTEMVNGLIPIKYAADPR</sequence>
<dbReference type="AlphaFoldDB" id="A0A183GGA0"/>
<keyword evidence="2" id="KW-1185">Reference proteome</keyword>